<evidence type="ECO:0000256" key="1">
    <source>
        <dbReference type="ARBA" id="ARBA00022737"/>
    </source>
</evidence>
<dbReference type="OrthoDB" id="3261206at2"/>
<evidence type="ECO:0000256" key="2">
    <source>
        <dbReference type="SAM" id="MobiDB-lite"/>
    </source>
</evidence>
<dbReference type="Proteomes" id="UP000198226">
    <property type="component" value="Chromosome I"/>
</dbReference>
<evidence type="ECO:0000313" key="4">
    <source>
        <dbReference type="EMBL" id="SCG81549.1"/>
    </source>
</evidence>
<keyword evidence="1" id="KW-0677">Repeat</keyword>
<accession>A0A1C5KFX6</accession>
<dbReference type="EMBL" id="LT607752">
    <property type="protein sequence ID" value="SCG81549.1"/>
    <property type="molecule type" value="Genomic_DNA"/>
</dbReference>
<feature type="domain" description="Nephrocystin 3-like N-terminal" evidence="3">
    <location>
        <begin position="82"/>
        <end position="218"/>
    </location>
</feature>
<feature type="region of interest" description="Disordered" evidence="2">
    <location>
        <begin position="217"/>
        <end position="239"/>
    </location>
</feature>
<dbReference type="Gene3D" id="1.25.40.10">
    <property type="entry name" value="Tetratricopeptide repeat domain"/>
    <property type="match status" value="2"/>
</dbReference>
<protein>
    <submittedName>
        <fullName evidence="4">NACHT domain-containing protein</fullName>
    </submittedName>
</protein>
<keyword evidence="5" id="KW-1185">Reference proteome</keyword>
<reference evidence="5" key="1">
    <citation type="submission" date="2016-06" db="EMBL/GenBank/DDBJ databases">
        <authorList>
            <person name="Varghese N."/>
            <person name="Submissions Spin"/>
        </authorList>
    </citation>
    <scope>NUCLEOTIDE SEQUENCE [LARGE SCALE GENOMIC DNA]</scope>
    <source>
        <strain evidence="5">DSM 44983</strain>
    </source>
</reference>
<dbReference type="Pfam" id="PF24883">
    <property type="entry name" value="NPHP3_N"/>
    <property type="match status" value="1"/>
</dbReference>
<proteinExistence type="predicted"/>
<gene>
    <name evidence="4" type="ORF">GA0070623_5933</name>
</gene>
<evidence type="ECO:0000259" key="3">
    <source>
        <dbReference type="Pfam" id="PF24883"/>
    </source>
</evidence>
<dbReference type="InterPro" id="IPR056884">
    <property type="entry name" value="NPHP3-like_N"/>
</dbReference>
<evidence type="ECO:0000313" key="5">
    <source>
        <dbReference type="Proteomes" id="UP000198226"/>
    </source>
</evidence>
<sequence length="1126" mass="119461">MDSVWEWLRRPRVIVRDTGKATADSGGVAVTGAVFGDISINVITPPVRSAYLEQVRRIAPDSLTGRDGDLADLAAFCTADGPAYLRLTGDAWAGKSALMSWFVLHPPPGVRVLSFFLTARFAGQSDRRAFTDVLLEQLADLLDRPIPAFLTDATREVHLLAMLRDAVDVHTEQRQRLVLVVDGLDEDRGVTPEADSYSVAALLPSHPPPALRIIVTSRPDPPLPDDLPEDHPLRDPAVTRTLAPSPEAQVIREDALRELRRLIHGTERERDLLALVASAGGGLSGRDLAELMGVPAVDVLDQLNTASGRTFTRRPTRRFVDVYLLAHEELQAEALTRLGDERLITCRSRLHRWAEGYASLGWPDDTPEYLFTTYFRMLSDTGDQQRLIHLAGDQQRQDRMLTALGSDAAALAEIRSALQAALAAAEPDLTRMAQLALRRGELVRRNVALPGSLAVAWAELGDLDRAQAMGIALRADEALAQVAAEAARQGQLGRAGDICRDIATPHHLATALSAIAAACDRGSPAIGEAVEQITRIADQVTDGHDRAVIQTALAVATDAHGEQERARTLLNTACHTAGAVEDALLREAALRTVAAAGAAIGDLDQAMNAAHSMRFLAEEALVTLVRPLITAGRTPTAQAIVDRTIGVGARILGAAALAHGLAEGGRPEQAALALDDAETRARAFAERGAAELATPFLIAVAEAATTVDHDRAAVLLDIAEQTARRADTARHRAEALVVVARSIGHLGDRDRAGTLLRDAETATRTESSAMDLGTLSSLATAVAVIDFDRAVELARRPTGPYDRLQVLNSILAVAGPDDAGRDRLIEHVALAQAETSGTNVADYAAGLAARIALRLDVPDAVTRAIDAATQTARDGIVTDLAVLAAELGRVDQARRFLDQIDAPMYRGKALGALVTATGPGEQATALADELVRLAETGAGSWPTLLALPAVDALTDAGDLARALSFAESLGYPPDRDKALRVVARATAIHGDIKAAISLIERIDDPQERMTALAELVGPAAAAGEWSLAVQLATGEAVPAWLKAHALADLVEILADAGNEELAGSITAAIGDDIPWQRAMRARIRHSGSLQQSRRLIAELLTQAPVTVGLSLLGATEPAALLSLLPD</sequence>
<dbReference type="InterPro" id="IPR011990">
    <property type="entry name" value="TPR-like_helical_dom_sf"/>
</dbReference>
<dbReference type="AlphaFoldDB" id="A0A1C5KFX6"/>
<name>A0A1C5KFX6_9ACTN</name>
<organism evidence="4 5">
    <name type="scientific">Micromonospora rifamycinica</name>
    <dbReference type="NCBI Taxonomy" id="291594"/>
    <lineage>
        <taxon>Bacteria</taxon>
        <taxon>Bacillati</taxon>
        <taxon>Actinomycetota</taxon>
        <taxon>Actinomycetes</taxon>
        <taxon>Micromonosporales</taxon>
        <taxon>Micromonosporaceae</taxon>
        <taxon>Micromonospora</taxon>
    </lineage>
</organism>